<dbReference type="SUPFAM" id="SSF53098">
    <property type="entry name" value="Ribonuclease H-like"/>
    <property type="match status" value="1"/>
</dbReference>
<name>A0A177AED3_9PEZI</name>
<evidence type="ECO:0000256" key="5">
    <source>
        <dbReference type="ARBA" id="ARBA00023242"/>
    </source>
</evidence>
<dbReference type="eggNOG" id="KOG0692">
    <property type="taxonomic scope" value="Eukaryota"/>
</dbReference>
<evidence type="ECO:0000313" key="7">
    <source>
        <dbReference type="EMBL" id="OAF60170.1"/>
    </source>
</evidence>
<proteinExistence type="predicted"/>
<dbReference type="GO" id="GO:0046983">
    <property type="term" value="F:protein dimerization activity"/>
    <property type="evidence" value="ECO:0007669"/>
    <property type="project" value="InterPro"/>
</dbReference>
<keyword evidence="5" id="KW-0539">Nucleus</keyword>
<reference evidence="7" key="1">
    <citation type="submission" date="2016-03" db="EMBL/GenBank/DDBJ databases">
        <title>Updated assembly of Pseudogymnoascus destructans, the fungus causing white-nose syndrome of bats.</title>
        <authorList>
            <person name="Palmer J.M."/>
            <person name="Drees K.P."/>
            <person name="Foster J.T."/>
            <person name="Lindner D.L."/>
        </authorList>
    </citation>
    <scope>NUCLEOTIDE SEQUENCE [LARGE SCALE GENOMIC DNA]</scope>
    <source>
        <strain evidence="7">20631-21</strain>
    </source>
</reference>
<evidence type="ECO:0000259" key="6">
    <source>
        <dbReference type="Pfam" id="PF05699"/>
    </source>
</evidence>
<accession>A0A177AED3</accession>
<dbReference type="Pfam" id="PF05699">
    <property type="entry name" value="Dimer_Tnp_hAT"/>
    <property type="match status" value="1"/>
</dbReference>
<dbReference type="InterPro" id="IPR052035">
    <property type="entry name" value="ZnF_BED_domain_contain"/>
</dbReference>
<dbReference type="RefSeq" id="XP_024325452.1">
    <property type="nucleotide sequence ID" value="XM_024466555.1"/>
</dbReference>
<organism evidence="7">
    <name type="scientific">Pseudogymnoascus destructans</name>
    <dbReference type="NCBI Taxonomy" id="655981"/>
    <lineage>
        <taxon>Eukaryota</taxon>
        <taxon>Fungi</taxon>
        <taxon>Dikarya</taxon>
        <taxon>Ascomycota</taxon>
        <taxon>Pezizomycotina</taxon>
        <taxon>Leotiomycetes</taxon>
        <taxon>Thelebolales</taxon>
        <taxon>Thelebolaceae</taxon>
        <taxon>Pseudogymnoascus</taxon>
    </lineage>
</organism>
<keyword evidence="4" id="KW-0862">Zinc</keyword>
<evidence type="ECO:0000256" key="3">
    <source>
        <dbReference type="ARBA" id="ARBA00022771"/>
    </source>
</evidence>
<gene>
    <name evidence="7" type="ORF">VC83_02903</name>
</gene>
<dbReference type="Proteomes" id="UP000077154">
    <property type="component" value="Unassembled WGS sequence"/>
</dbReference>
<protein>
    <recommendedName>
        <fullName evidence="6">HAT C-terminal dimerisation domain-containing protein</fullName>
    </recommendedName>
</protein>
<sequence>MVKELSSEPTRYHDGVIHHIPCFAHIVQLAQKALLGSIRLNPTKSELQTDWDENSANEIRDLSKERGLPWILAKLRKLAVFVNSSLQRRERFMGIQRQCIKDGAKVLRLIQDVLTRWDSTLHMMLQAVLLQEAVNKFTTEFTAANIFHISPPEWKHITYLIDVTRQFSFWTSNMAPSHQPPLLWWKDNERLFPGFAAMARDILCIPASEALVERVFSTARAVCNYRRNQMAPETIRGIMLVFYQQKIEREQLFEHYSVTDIIDSTYMNDEEISFEYNALIDNIQEKMALQYIPDRSPRQPNTYDQTRRNKDRFEFVQSRRGLHSLPRVQRSQGQCKDASVPRYSKNLSQNCYGHYKHGIRLGGVSNQ</sequence>
<feature type="domain" description="HAT C-terminal dimerisation" evidence="6">
    <location>
        <begin position="177"/>
        <end position="241"/>
    </location>
</feature>
<dbReference type="GeneID" id="36285980"/>
<evidence type="ECO:0000256" key="4">
    <source>
        <dbReference type="ARBA" id="ARBA00022833"/>
    </source>
</evidence>
<evidence type="ECO:0000256" key="2">
    <source>
        <dbReference type="ARBA" id="ARBA00022723"/>
    </source>
</evidence>
<dbReference type="PANTHER" id="PTHR46481">
    <property type="entry name" value="ZINC FINGER BED DOMAIN-CONTAINING PROTEIN 4"/>
    <property type="match status" value="1"/>
</dbReference>
<dbReference type="EMBL" id="KV441392">
    <property type="protein sequence ID" value="OAF60170.1"/>
    <property type="molecule type" value="Genomic_DNA"/>
</dbReference>
<dbReference type="VEuPathDB" id="FungiDB:GMDG_06366"/>
<dbReference type="OrthoDB" id="2677621at2759"/>
<dbReference type="PANTHER" id="PTHR46481:SF10">
    <property type="entry name" value="ZINC FINGER BED DOMAIN-CONTAINING PROTEIN 39"/>
    <property type="match status" value="1"/>
</dbReference>
<dbReference type="AlphaFoldDB" id="A0A177AED3"/>
<dbReference type="GO" id="GO:0008270">
    <property type="term" value="F:zinc ion binding"/>
    <property type="evidence" value="ECO:0007669"/>
    <property type="project" value="UniProtKB-KW"/>
</dbReference>
<dbReference type="InterPro" id="IPR008906">
    <property type="entry name" value="HATC_C_dom"/>
</dbReference>
<keyword evidence="3" id="KW-0863">Zinc-finger</keyword>
<dbReference type="InterPro" id="IPR012337">
    <property type="entry name" value="RNaseH-like_sf"/>
</dbReference>
<dbReference type="GO" id="GO:0005634">
    <property type="term" value="C:nucleus"/>
    <property type="evidence" value="ECO:0007669"/>
    <property type="project" value="UniProtKB-SubCell"/>
</dbReference>
<keyword evidence="2" id="KW-0479">Metal-binding</keyword>
<comment type="subcellular location">
    <subcellularLocation>
        <location evidence="1">Nucleus</location>
    </subcellularLocation>
</comment>
<evidence type="ECO:0000256" key="1">
    <source>
        <dbReference type="ARBA" id="ARBA00004123"/>
    </source>
</evidence>